<evidence type="ECO:0000256" key="5">
    <source>
        <dbReference type="ARBA" id="ARBA00022741"/>
    </source>
</evidence>
<feature type="domain" description="ABC transporter" evidence="11">
    <location>
        <begin position="496"/>
        <end position="729"/>
    </location>
</feature>
<evidence type="ECO:0000313" key="14">
    <source>
        <dbReference type="Proteomes" id="UP000193648"/>
    </source>
</evidence>
<dbReference type="GO" id="GO:0016887">
    <property type="term" value="F:ATP hydrolysis activity"/>
    <property type="evidence" value="ECO:0007669"/>
    <property type="project" value="InterPro"/>
</dbReference>
<dbReference type="SUPFAM" id="SSF90123">
    <property type="entry name" value="ABC transporter transmembrane region"/>
    <property type="match status" value="2"/>
</dbReference>
<dbReference type="FunFam" id="1.20.1560.10:FF:000006">
    <property type="entry name" value="ATP-binding cassette, sub-family C (CFTR/MRP), member 9"/>
    <property type="match status" value="1"/>
</dbReference>
<keyword evidence="4 10" id="KW-0812">Transmembrane</keyword>
<dbReference type="Pfam" id="PF00664">
    <property type="entry name" value="ABC_membrane"/>
    <property type="match status" value="2"/>
</dbReference>
<comment type="caution">
    <text evidence="13">The sequence shown here is derived from an EMBL/GenBank/DDBJ whole genome shotgun (WGS) entry which is preliminary data.</text>
</comment>
<dbReference type="InterPro" id="IPR027417">
    <property type="entry name" value="P-loop_NTPase"/>
</dbReference>
<dbReference type="PROSITE" id="PS50929">
    <property type="entry name" value="ABC_TM1F"/>
    <property type="match status" value="2"/>
</dbReference>
<feature type="transmembrane region" description="Helical" evidence="10">
    <location>
        <begin position="869"/>
        <end position="893"/>
    </location>
</feature>
<reference evidence="13 14" key="1">
    <citation type="submission" date="2016-07" db="EMBL/GenBank/DDBJ databases">
        <title>Pervasive Adenine N6-methylation of Active Genes in Fungi.</title>
        <authorList>
            <consortium name="DOE Joint Genome Institute"/>
            <person name="Mondo S.J."/>
            <person name="Dannebaum R.O."/>
            <person name="Kuo R.C."/>
            <person name="Labutti K."/>
            <person name="Haridas S."/>
            <person name="Kuo A."/>
            <person name="Salamov A."/>
            <person name="Ahrendt S.R."/>
            <person name="Lipzen A."/>
            <person name="Sullivan W."/>
            <person name="Andreopoulos W.B."/>
            <person name="Clum A."/>
            <person name="Lindquist E."/>
            <person name="Daum C."/>
            <person name="Ramamoorthy G.K."/>
            <person name="Gryganskyi A."/>
            <person name="Culley D."/>
            <person name="Magnuson J.K."/>
            <person name="James T.Y."/>
            <person name="O'Malley M.A."/>
            <person name="Stajich J.E."/>
            <person name="Spatafora J.W."/>
            <person name="Visel A."/>
            <person name="Grigoriev I.V."/>
        </authorList>
    </citation>
    <scope>NUCLEOTIDE SEQUENCE [LARGE SCALE GENOMIC DNA]</scope>
    <source>
        <strain evidence="13 14">NRRL 3116</strain>
    </source>
</reference>
<evidence type="ECO:0000256" key="9">
    <source>
        <dbReference type="SAM" id="MobiDB-lite"/>
    </source>
</evidence>
<dbReference type="InterPro" id="IPR003439">
    <property type="entry name" value="ABC_transporter-like_ATP-bd"/>
</dbReference>
<sequence length="1398" mass="155463">MSAEKQSPFSKPDLSANTNANVNADPLATSASAAGPDVNATDMTNKNNAKHETYEENEHIHTLFKKGPTSPENHAWFLSRLTLWWLNSFFSKGYKKRLDEDDIYEMLDQDKAGTLTLGLSEKWEAEKKRAELKGKSPSLFRALLKTFWKRYYTSFIGLELGDLCQIGIPLMLQQIIGFVNDSATPNPPPAYHGYGLALGLMFLTLTQNMLYQRWNLGSVTMGIYIRATLIDLVFRKATSLSSRAHLIYPDGAIVNLMSTDASRIDMAMLSVLLVISIPSFTIATVGILVHMMGPAALLGAAILIFANPIQAWAMARLSPIRKKGSEFTDLRIRLTQEILQGIKVIKFFSWESEFLKKLSSIRNSELYNIAKLLYIRGAVAATSASLPVFASALSIILYGAIGNELRPDIIFPALAYFTILRTPLMVLPSCYTVTVDAYVALKRIEAFLLSEDENPLPPPDPKHEYAISMKDASFIWEELPNSSSDTLIPSAATINIKHENITAVDSDSQSSSDEKKSPSPSAHLSKINLKIPRGALVAIVGPVGSGKSSLLQAMVGNMTQAEGQVTRGTNISYASQTPWIQNATIQDNILFDTPFDEERYKRVINVCCLEADLKLFPFGDQTEIGERGVNLSGGQKARLSLARSVYFEAGTVIMDDPLSAVDAHVGKRLWQDCVMKELGDRTRIIATHQLHVLPDTDYVIYMKDGTIAEEGTFKDLMARDGEFCALMGQYGGVQAEESELEDIDFDNIKPDAAVVAEEEEEARKHVKKLDLASGEGELEKEVYKKEIDGEHRKSLEAKAEAPQKLMSEEERESGAVKGNVYAGYLKASAWYYWVITIGLFLLQQAANVLGNQWMSWWSSDEFHLTTNQYIRTFAGFAVAQLVLVFMASIMLSFTIVRTAHAMHDAAFKRVLYSPLAFFDTTPLGRILNRFSRDVDTLDNVLWSTIYEFTITAVTLIGTFVLIIVVFPWLALAVVPIFALYYALSIYYRITSREVKRLDSNMRSYLYAYFSECLTGLSTLKAYGVVQNAILKNEYRIDLNNRPYYLYQIGGRWLSLRVNILGALLSFSTVVLITATRFSINPASAGLVLSYLARIAGDLNWCVQRLSTVENNMNSAERLIYYIKNLAQERPPEQPANKPPKDWPSQGKIDFKNVSMRYRPELPRVLRDISFEVQPGHKVGVVGRTGAGKSSLIHALFLLSELDGGQILMDGIDTSTLGTADLRPKIAIIPQDPVLFQGTFRYNLDPLSQHTEQELWQALETSDLKPYVQAQEGGLDAQVSAQGENLSVGQRQLVCLSRALLAKSKIVVLDEATASVDMATDALIQRAIRTDFAHSTVITVAHRINTIIDYDRILVMHQGQVAEYDTPRNLLSRPDSVFSSMVAETGPNNASHLRSLAGL</sequence>
<comment type="similarity">
    <text evidence="2">Belongs to the ABC transporter superfamily. ABCC family. Conjugate transporter (TC 3.A.1.208) subfamily.</text>
</comment>
<keyword evidence="7 10" id="KW-1133">Transmembrane helix</keyword>
<dbReference type="CDD" id="cd18606">
    <property type="entry name" value="ABC_6TM_YOR1_D2_like"/>
    <property type="match status" value="1"/>
</dbReference>
<keyword evidence="14" id="KW-1185">Reference proteome</keyword>
<dbReference type="GO" id="GO:0016020">
    <property type="term" value="C:membrane"/>
    <property type="evidence" value="ECO:0007669"/>
    <property type="project" value="UniProtKB-SubCell"/>
</dbReference>
<dbReference type="CDD" id="cd18597">
    <property type="entry name" value="ABC_6TM_YOR1_D1_like"/>
    <property type="match status" value="1"/>
</dbReference>
<feature type="transmembrane region" description="Helical" evidence="10">
    <location>
        <begin position="191"/>
        <end position="211"/>
    </location>
</feature>
<comment type="subcellular location">
    <subcellularLocation>
        <location evidence="1">Membrane</location>
        <topology evidence="1">Multi-pass membrane protein</topology>
    </subcellularLocation>
</comment>
<dbReference type="PANTHER" id="PTHR24223">
    <property type="entry name" value="ATP-BINDING CASSETTE SUB-FAMILY C"/>
    <property type="match status" value="1"/>
</dbReference>
<evidence type="ECO:0000256" key="8">
    <source>
        <dbReference type="ARBA" id="ARBA00023136"/>
    </source>
</evidence>
<dbReference type="OrthoDB" id="6500128at2759"/>
<dbReference type="EMBL" id="MCFF01000021">
    <property type="protein sequence ID" value="ORZ14268.1"/>
    <property type="molecule type" value="Genomic_DNA"/>
</dbReference>
<feature type="domain" description="ABC transmembrane type-1" evidence="12">
    <location>
        <begin position="160"/>
        <end position="436"/>
    </location>
</feature>
<dbReference type="InterPro" id="IPR011527">
    <property type="entry name" value="ABC1_TM_dom"/>
</dbReference>
<evidence type="ECO:0000256" key="7">
    <source>
        <dbReference type="ARBA" id="ARBA00022989"/>
    </source>
</evidence>
<keyword evidence="3" id="KW-0813">Transport</keyword>
<accession>A0A1Y2GL71</accession>
<dbReference type="GO" id="GO:0140359">
    <property type="term" value="F:ABC-type transporter activity"/>
    <property type="evidence" value="ECO:0007669"/>
    <property type="project" value="InterPro"/>
</dbReference>
<keyword evidence="5" id="KW-0547">Nucleotide-binding</keyword>
<feature type="transmembrane region" description="Helical" evidence="10">
    <location>
        <begin position="830"/>
        <end position="849"/>
    </location>
</feature>
<evidence type="ECO:0000256" key="4">
    <source>
        <dbReference type="ARBA" id="ARBA00022692"/>
    </source>
</evidence>
<dbReference type="CDD" id="cd03244">
    <property type="entry name" value="ABCC_MRP_domain2"/>
    <property type="match status" value="1"/>
</dbReference>
<protein>
    <submittedName>
        <fullName evidence="13">p-loop containing nucleoside triphosphate hydrolase protein</fullName>
    </submittedName>
</protein>
<dbReference type="InterPro" id="IPR003593">
    <property type="entry name" value="AAA+_ATPase"/>
</dbReference>
<dbReference type="STRING" id="64571.A0A1Y2GL71"/>
<keyword evidence="13" id="KW-0378">Hydrolase</keyword>
<dbReference type="Proteomes" id="UP000193648">
    <property type="component" value="Unassembled WGS sequence"/>
</dbReference>
<dbReference type="CDD" id="cd03250">
    <property type="entry name" value="ABCC_MRP_domain1"/>
    <property type="match status" value="1"/>
</dbReference>
<evidence type="ECO:0000313" key="13">
    <source>
        <dbReference type="EMBL" id="ORZ14268.1"/>
    </source>
</evidence>
<evidence type="ECO:0000259" key="11">
    <source>
        <dbReference type="PROSITE" id="PS50893"/>
    </source>
</evidence>
<dbReference type="PROSITE" id="PS50893">
    <property type="entry name" value="ABC_TRANSPORTER_2"/>
    <property type="match status" value="2"/>
</dbReference>
<dbReference type="Gene3D" id="3.40.50.300">
    <property type="entry name" value="P-loop containing nucleotide triphosphate hydrolases"/>
    <property type="match status" value="2"/>
</dbReference>
<dbReference type="SUPFAM" id="SSF52540">
    <property type="entry name" value="P-loop containing nucleoside triphosphate hydrolases"/>
    <property type="match status" value="2"/>
</dbReference>
<feature type="transmembrane region" description="Helical" evidence="10">
    <location>
        <begin position="151"/>
        <end position="171"/>
    </location>
</feature>
<feature type="transmembrane region" description="Helical" evidence="10">
    <location>
        <begin position="295"/>
        <end position="315"/>
    </location>
</feature>
<dbReference type="Gene3D" id="1.20.1560.10">
    <property type="entry name" value="ABC transporter type 1, transmembrane domain"/>
    <property type="match status" value="2"/>
</dbReference>
<dbReference type="Pfam" id="PF00005">
    <property type="entry name" value="ABC_tran"/>
    <property type="match status" value="2"/>
</dbReference>
<feature type="transmembrane region" description="Helical" evidence="10">
    <location>
        <begin position="1057"/>
        <end position="1079"/>
    </location>
</feature>
<keyword evidence="6" id="KW-0067">ATP-binding</keyword>
<dbReference type="PANTHER" id="PTHR24223:SF456">
    <property type="entry name" value="MULTIDRUG RESISTANCE-ASSOCIATED PROTEIN LETHAL(2)03659"/>
    <property type="match status" value="1"/>
</dbReference>
<feature type="transmembrane region" description="Helical" evidence="10">
    <location>
        <begin position="413"/>
        <end position="441"/>
    </location>
</feature>
<dbReference type="SMART" id="SM00382">
    <property type="entry name" value="AAA"/>
    <property type="match status" value="2"/>
</dbReference>
<dbReference type="PROSITE" id="PS00211">
    <property type="entry name" value="ABC_TRANSPORTER_1"/>
    <property type="match status" value="2"/>
</dbReference>
<keyword evidence="8 10" id="KW-0472">Membrane</keyword>
<feature type="domain" description="ABC transmembrane type-1" evidence="12">
    <location>
        <begin position="834"/>
        <end position="1110"/>
    </location>
</feature>
<evidence type="ECO:0000256" key="2">
    <source>
        <dbReference type="ARBA" id="ARBA00009726"/>
    </source>
</evidence>
<dbReference type="GO" id="GO:0005524">
    <property type="term" value="F:ATP binding"/>
    <property type="evidence" value="ECO:0007669"/>
    <property type="project" value="UniProtKB-KW"/>
</dbReference>
<dbReference type="FunFam" id="3.40.50.300:FF:000163">
    <property type="entry name" value="Multidrug resistance-associated protein member 4"/>
    <property type="match status" value="1"/>
</dbReference>
<dbReference type="GeneID" id="33563900"/>
<evidence type="ECO:0000256" key="10">
    <source>
        <dbReference type="SAM" id="Phobius"/>
    </source>
</evidence>
<feature type="transmembrane region" description="Helical" evidence="10">
    <location>
        <begin position="373"/>
        <end position="401"/>
    </location>
</feature>
<gene>
    <name evidence="13" type="ORF">BCR41DRAFT_337115</name>
</gene>
<evidence type="ECO:0000256" key="3">
    <source>
        <dbReference type="ARBA" id="ARBA00022448"/>
    </source>
</evidence>
<proteinExistence type="inferred from homology"/>
<feature type="compositionally biased region" description="Polar residues" evidence="9">
    <location>
        <begin position="1"/>
        <end position="22"/>
    </location>
</feature>
<name>A0A1Y2GL71_9FUNG</name>
<feature type="transmembrane region" description="Helical" evidence="10">
    <location>
        <begin position="266"/>
        <end position="289"/>
    </location>
</feature>
<dbReference type="InterPro" id="IPR036640">
    <property type="entry name" value="ABC1_TM_sf"/>
</dbReference>
<evidence type="ECO:0000256" key="6">
    <source>
        <dbReference type="ARBA" id="ARBA00022840"/>
    </source>
</evidence>
<dbReference type="InParanoid" id="A0A1Y2GL71"/>
<organism evidence="13 14">
    <name type="scientific">Lobosporangium transversale</name>
    <dbReference type="NCBI Taxonomy" id="64571"/>
    <lineage>
        <taxon>Eukaryota</taxon>
        <taxon>Fungi</taxon>
        <taxon>Fungi incertae sedis</taxon>
        <taxon>Mucoromycota</taxon>
        <taxon>Mortierellomycotina</taxon>
        <taxon>Mortierellomycetes</taxon>
        <taxon>Mortierellales</taxon>
        <taxon>Mortierellaceae</taxon>
        <taxon>Lobosporangium</taxon>
    </lineage>
</organism>
<feature type="transmembrane region" description="Helical" evidence="10">
    <location>
        <begin position="940"/>
        <end position="962"/>
    </location>
</feature>
<dbReference type="InterPro" id="IPR050173">
    <property type="entry name" value="ABC_transporter_C-like"/>
</dbReference>
<feature type="transmembrane region" description="Helical" evidence="10">
    <location>
        <begin position="968"/>
        <end position="987"/>
    </location>
</feature>
<evidence type="ECO:0000256" key="1">
    <source>
        <dbReference type="ARBA" id="ARBA00004141"/>
    </source>
</evidence>
<feature type="region of interest" description="Disordered" evidence="9">
    <location>
        <begin position="502"/>
        <end position="523"/>
    </location>
</feature>
<evidence type="ECO:0000259" key="12">
    <source>
        <dbReference type="PROSITE" id="PS50929"/>
    </source>
</evidence>
<dbReference type="FunFam" id="3.40.50.300:FF:000997">
    <property type="entry name" value="Multidrug resistance-associated protein 1"/>
    <property type="match status" value="1"/>
</dbReference>
<dbReference type="InterPro" id="IPR017871">
    <property type="entry name" value="ABC_transporter-like_CS"/>
</dbReference>
<dbReference type="RefSeq" id="XP_021880746.1">
    <property type="nucleotide sequence ID" value="XM_022022056.1"/>
</dbReference>
<feature type="region of interest" description="Disordered" evidence="9">
    <location>
        <begin position="1"/>
        <end position="44"/>
    </location>
</feature>
<feature type="domain" description="ABC transporter" evidence="11">
    <location>
        <begin position="1148"/>
        <end position="1382"/>
    </location>
</feature>
<dbReference type="FunFam" id="1.20.1560.10:FF:000010">
    <property type="entry name" value="Multidrug resistance-associated ABC transporter"/>
    <property type="match status" value="1"/>
</dbReference>